<dbReference type="EMBL" id="QTTN01000004">
    <property type="protein sequence ID" value="REE91594.1"/>
    <property type="molecule type" value="Genomic_DNA"/>
</dbReference>
<reference evidence="1 2" key="1">
    <citation type="submission" date="2018-08" db="EMBL/GenBank/DDBJ databases">
        <title>Genomic Encyclopedia of Type Strains, Phase III (KMG-III): the genomes of soil and plant-associated and newly described type strains.</title>
        <authorList>
            <person name="Whitman W."/>
        </authorList>
    </citation>
    <scope>NUCLEOTIDE SEQUENCE [LARGE SCALE GENOMIC DNA]</scope>
    <source>
        <strain evidence="1 2">CGMCC 1.10966</strain>
    </source>
</reference>
<dbReference type="AlphaFoldDB" id="A0A3D9SCG6"/>
<keyword evidence="2" id="KW-1185">Reference proteome</keyword>
<accession>A0A3D9SCG6</accession>
<evidence type="ECO:0000313" key="2">
    <source>
        <dbReference type="Proteomes" id="UP000256304"/>
    </source>
</evidence>
<evidence type="ECO:0000313" key="1">
    <source>
        <dbReference type="EMBL" id="REE91594.1"/>
    </source>
</evidence>
<dbReference type="Proteomes" id="UP000256304">
    <property type="component" value="Unassembled WGS sequence"/>
</dbReference>
<protein>
    <submittedName>
        <fullName evidence="1">Uncharacterized protein</fullName>
    </submittedName>
</protein>
<name>A0A3D9SCG6_9BACL</name>
<sequence length="71" mass="8499">MEIREGYFELSLNYSYKKIAIAWMGHRIGFKLLNSSLFIMDRNNRARFIIINLTRIGSKQENECPWVPTRF</sequence>
<gene>
    <name evidence="1" type="ORF">A8990_104102</name>
</gene>
<comment type="caution">
    <text evidence="1">The sequence shown here is derived from an EMBL/GenBank/DDBJ whole genome shotgun (WGS) entry which is preliminary data.</text>
</comment>
<proteinExistence type="predicted"/>
<organism evidence="1 2">
    <name type="scientific">Paenibacillus taihuensis</name>
    <dbReference type="NCBI Taxonomy" id="1156355"/>
    <lineage>
        <taxon>Bacteria</taxon>
        <taxon>Bacillati</taxon>
        <taxon>Bacillota</taxon>
        <taxon>Bacilli</taxon>
        <taxon>Bacillales</taxon>
        <taxon>Paenibacillaceae</taxon>
        <taxon>Paenibacillus</taxon>
    </lineage>
</organism>